<dbReference type="Gene3D" id="1.10.1740.10">
    <property type="match status" value="1"/>
</dbReference>
<evidence type="ECO:0000256" key="3">
    <source>
        <dbReference type="ARBA" id="ARBA00023082"/>
    </source>
</evidence>
<dbReference type="Gene3D" id="1.20.140.160">
    <property type="match status" value="1"/>
</dbReference>
<dbReference type="PANTHER" id="PTHR30376">
    <property type="entry name" value="SIGMA FACTOR RPOH HEAT SHOCK RELATED"/>
    <property type="match status" value="1"/>
</dbReference>
<dbReference type="InterPro" id="IPR013324">
    <property type="entry name" value="RNA_pol_sigma_r3/r4-like"/>
</dbReference>
<dbReference type="InterPro" id="IPR050813">
    <property type="entry name" value="Sigma-70_Factor"/>
</dbReference>
<comment type="similarity">
    <text evidence="1">Belongs to the sigma-70 factor family.</text>
</comment>
<dbReference type="GO" id="GO:0003677">
    <property type="term" value="F:DNA binding"/>
    <property type="evidence" value="ECO:0007669"/>
    <property type="project" value="UniProtKB-KW"/>
</dbReference>
<dbReference type="InterPro" id="IPR013325">
    <property type="entry name" value="RNA_pol_sigma_r2"/>
</dbReference>
<evidence type="ECO:0000259" key="6">
    <source>
        <dbReference type="PROSITE" id="PS00716"/>
    </source>
</evidence>
<dbReference type="RefSeq" id="WP_198746049.1">
    <property type="nucleotide sequence ID" value="NZ_JAEHTE010000001.1"/>
</dbReference>
<dbReference type="Pfam" id="PF04545">
    <property type="entry name" value="Sigma70_r4"/>
    <property type="match status" value="1"/>
</dbReference>
<evidence type="ECO:0000256" key="5">
    <source>
        <dbReference type="ARBA" id="ARBA00023163"/>
    </source>
</evidence>
<keyword evidence="2" id="KW-0805">Transcription regulation</keyword>
<comment type="caution">
    <text evidence="7">The sequence shown here is derived from an EMBL/GenBank/DDBJ whole genome shotgun (WGS) entry which is preliminary data.</text>
</comment>
<dbReference type="AlphaFoldDB" id="A0A8I1EBG3"/>
<dbReference type="InterPro" id="IPR014284">
    <property type="entry name" value="RNA_pol_sigma-70_dom"/>
</dbReference>
<feature type="domain" description="RNA polymerase sigma-70" evidence="6">
    <location>
        <begin position="232"/>
        <end position="258"/>
    </location>
</feature>
<dbReference type="Proteomes" id="UP000637061">
    <property type="component" value="Unassembled WGS sequence"/>
</dbReference>
<dbReference type="CDD" id="cd06171">
    <property type="entry name" value="Sigma70_r4"/>
    <property type="match status" value="1"/>
</dbReference>
<proteinExistence type="inferred from homology"/>
<dbReference type="InterPro" id="IPR007630">
    <property type="entry name" value="RNA_pol_sigma70_r4"/>
</dbReference>
<evidence type="ECO:0000256" key="2">
    <source>
        <dbReference type="ARBA" id="ARBA00023015"/>
    </source>
</evidence>
<dbReference type="PRINTS" id="PR00046">
    <property type="entry name" value="SIGMA70FCT"/>
</dbReference>
<evidence type="ECO:0000256" key="4">
    <source>
        <dbReference type="ARBA" id="ARBA00023125"/>
    </source>
</evidence>
<evidence type="ECO:0000313" key="7">
    <source>
        <dbReference type="EMBL" id="MBI6882431.1"/>
    </source>
</evidence>
<keyword evidence="4" id="KW-0238">DNA-binding</keyword>
<accession>A0A8I1EBG3</accession>
<dbReference type="PANTHER" id="PTHR30376:SF3">
    <property type="entry name" value="RNA POLYMERASE SIGMA FACTOR RPOH"/>
    <property type="match status" value="1"/>
</dbReference>
<dbReference type="InterPro" id="IPR000943">
    <property type="entry name" value="RNA_pol_sigma70"/>
</dbReference>
<evidence type="ECO:0000313" key="8">
    <source>
        <dbReference type="Proteomes" id="UP000637061"/>
    </source>
</evidence>
<protein>
    <submittedName>
        <fullName evidence="7">Sigma-70 family RNA polymerase sigma factor</fullName>
    </submittedName>
</protein>
<reference evidence="7" key="1">
    <citation type="submission" date="2020-12" db="EMBL/GenBank/DDBJ databases">
        <title>Enhanced detection system for hospital associated transmission using whole genome sequencing surveillance.</title>
        <authorList>
            <person name="Harrison L.H."/>
            <person name="Van Tyne D."/>
            <person name="Marsh J.W."/>
            <person name="Griffith M.P."/>
            <person name="Snyder D.J."/>
            <person name="Cooper V.S."/>
            <person name="Mustapha M."/>
        </authorList>
    </citation>
    <scope>NUCLEOTIDE SEQUENCE</scope>
    <source>
        <strain evidence="7">PSB00042</strain>
    </source>
</reference>
<dbReference type="SUPFAM" id="SSF88659">
    <property type="entry name" value="Sigma3 and sigma4 domains of RNA polymerase sigma factors"/>
    <property type="match status" value="1"/>
</dbReference>
<dbReference type="PROSITE" id="PS00716">
    <property type="entry name" value="SIGMA70_2"/>
    <property type="match status" value="1"/>
</dbReference>
<keyword evidence="3" id="KW-0731">Sigma factor</keyword>
<dbReference type="GO" id="GO:0006352">
    <property type="term" value="P:DNA-templated transcription initiation"/>
    <property type="evidence" value="ECO:0007669"/>
    <property type="project" value="InterPro"/>
</dbReference>
<dbReference type="SUPFAM" id="SSF88946">
    <property type="entry name" value="Sigma2 domain of RNA polymerase sigma factors"/>
    <property type="match status" value="1"/>
</dbReference>
<dbReference type="NCBIfam" id="TIGR02937">
    <property type="entry name" value="sigma70-ECF"/>
    <property type="match status" value="1"/>
</dbReference>
<sequence length="261" mass="29458">MQDAPLSHAKAPKNGQYLENEAVLDLVAKYQATGCRVSLDRLLINFSDLCMAFAHRYRVKFDIEDTYQDAMEFLILAAKKFDPSFGVPFFTFANLEVGRHISMRAIRKWASVTTPGTHGFFKAFRAMGRYKVDQMTHRTASGMASDLGVGIDDVYAAYAIYRDSSYSLNSSIFEDGEDMIDQLPGVDDPESSVIDRDYLEKQAVEFSRRMEKLNPNENRVIHARFLTEKPQTLSDIAGQIGVSTERVRQIESKAKIKLMAA</sequence>
<keyword evidence="5" id="KW-0804">Transcription</keyword>
<dbReference type="GO" id="GO:0016987">
    <property type="term" value="F:sigma factor activity"/>
    <property type="evidence" value="ECO:0007669"/>
    <property type="project" value="UniProtKB-KW"/>
</dbReference>
<evidence type="ECO:0000256" key="1">
    <source>
        <dbReference type="ARBA" id="ARBA00007788"/>
    </source>
</evidence>
<name>A0A8I1EBG3_PSEPU</name>
<dbReference type="EMBL" id="JAEHTE010000001">
    <property type="protein sequence ID" value="MBI6882431.1"/>
    <property type="molecule type" value="Genomic_DNA"/>
</dbReference>
<organism evidence="7 8">
    <name type="scientific">Pseudomonas putida</name>
    <name type="common">Arthrobacter siderocapsulatus</name>
    <dbReference type="NCBI Taxonomy" id="303"/>
    <lineage>
        <taxon>Bacteria</taxon>
        <taxon>Pseudomonadati</taxon>
        <taxon>Pseudomonadota</taxon>
        <taxon>Gammaproteobacteria</taxon>
        <taxon>Pseudomonadales</taxon>
        <taxon>Pseudomonadaceae</taxon>
        <taxon>Pseudomonas</taxon>
    </lineage>
</organism>
<gene>
    <name evidence="7" type="ORF">JEU22_00690</name>
</gene>